<dbReference type="Proteomes" id="UP000003374">
    <property type="component" value="Unassembled WGS sequence"/>
</dbReference>
<evidence type="ECO:0000313" key="1">
    <source>
        <dbReference type="EMBL" id="EAR23608.1"/>
    </source>
</evidence>
<protein>
    <recommendedName>
        <fullName evidence="3">IrrE N-terminal-like domain-containing protein</fullName>
    </recommendedName>
</protein>
<proteinExistence type="predicted"/>
<comment type="caution">
    <text evidence="1">The sequence shown here is derived from an EMBL/GenBank/DDBJ whole genome shotgun (WGS) entry which is preliminary data.</text>
</comment>
<gene>
    <name evidence="1" type="ORF">NB231_17348</name>
</gene>
<reference evidence="1 2" key="1">
    <citation type="submission" date="2006-02" db="EMBL/GenBank/DDBJ databases">
        <authorList>
            <person name="Waterbury J."/>
            <person name="Ferriera S."/>
            <person name="Johnson J."/>
            <person name="Kravitz S."/>
            <person name="Halpern A."/>
            <person name="Remington K."/>
            <person name="Beeson K."/>
            <person name="Tran B."/>
            <person name="Rogers Y.-H."/>
            <person name="Friedman R."/>
            <person name="Venter J.C."/>
        </authorList>
    </citation>
    <scope>NUCLEOTIDE SEQUENCE [LARGE SCALE GENOMIC DNA]</scope>
    <source>
        <strain evidence="1 2">Nb-231</strain>
    </source>
</reference>
<dbReference type="EMBL" id="AAOF01000001">
    <property type="protein sequence ID" value="EAR23608.1"/>
    <property type="molecule type" value="Genomic_DNA"/>
</dbReference>
<organism evidence="1 2">
    <name type="scientific">Nitrococcus mobilis Nb-231</name>
    <dbReference type="NCBI Taxonomy" id="314278"/>
    <lineage>
        <taxon>Bacteria</taxon>
        <taxon>Pseudomonadati</taxon>
        <taxon>Pseudomonadota</taxon>
        <taxon>Gammaproteobacteria</taxon>
        <taxon>Chromatiales</taxon>
        <taxon>Ectothiorhodospiraceae</taxon>
        <taxon>Nitrococcus</taxon>
    </lineage>
</organism>
<evidence type="ECO:0008006" key="3">
    <source>
        <dbReference type="Google" id="ProtNLM"/>
    </source>
</evidence>
<sequence length="215" mass="23707">MAALGAHDPCLFLGFADEQHALVCRARLQIALGAVVLALAALEGDEIDAFLKGKAFHGRDEAPGHRCHADEHVRFYVYCNSPGVDPNSDPRTRFTLGHEAGHYFMGEHLDSAVLILWKDGELEWWRPLRTWGFERARSSVASISELVFDSATEKFINGTTDPSDGVHAGGHGGILDKKGVPAWHHRNQILIEEVMSLGRYGYLTLLYPDSSSPCL</sequence>
<evidence type="ECO:0000313" key="2">
    <source>
        <dbReference type="Proteomes" id="UP000003374"/>
    </source>
</evidence>
<dbReference type="STRING" id="314278.NB231_17348"/>
<keyword evidence="2" id="KW-1185">Reference proteome</keyword>
<dbReference type="OrthoDB" id="581382at2"/>
<accession>A4BMS0</accession>
<dbReference type="HOGENOM" id="CLU_1282101_0_0_6"/>
<dbReference type="eggNOG" id="COG2856">
    <property type="taxonomic scope" value="Bacteria"/>
</dbReference>
<name>A4BMS0_9GAMM</name>
<dbReference type="AlphaFoldDB" id="A4BMS0"/>